<evidence type="ECO:0000256" key="2">
    <source>
        <dbReference type="ARBA" id="ARBA00022801"/>
    </source>
</evidence>
<dbReference type="GO" id="GO:0018784">
    <property type="term" value="F:(S)-2-haloacid dehalogenase activity"/>
    <property type="evidence" value="ECO:0007669"/>
    <property type="project" value="UniProtKB-UniRule"/>
</dbReference>
<dbReference type="SFLD" id="SFLDG01129">
    <property type="entry name" value="C1.5:_HAD__Beta-PGM__Phosphata"/>
    <property type="match status" value="1"/>
</dbReference>
<dbReference type="PANTHER" id="PTHR43316:SF3">
    <property type="entry name" value="HALOACID DEHALOGENASE, TYPE II (AFU_ORTHOLOGUE AFUA_2G07750)-RELATED"/>
    <property type="match status" value="1"/>
</dbReference>
<proteinExistence type="inferred from homology"/>
<reference evidence="4 5" key="2">
    <citation type="journal article" date="2016" name="Science">
        <title>A bacterium that degrades and assimilates poly(ethylene terephthalate).</title>
        <authorList>
            <person name="Yoshida S."/>
            <person name="Hiraga K."/>
            <person name="Takehana T."/>
            <person name="Taniguchi I."/>
            <person name="Yamaji H."/>
            <person name="Maeda Y."/>
            <person name="Toyohara K."/>
            <person name="Miyamoto K."/>
            <person name="Kimura Y."/>
            <person name="Oda K."/>
        </authorList>
    </citation>
    <scope>NUCLEOTIDE SEQUENCE [LARGE SCALE GENOMIC DNA]</scope>
    <source>
        <strain evidence="5">NBRC 110686 / TISTR 2288 / 201-F6</strain>
    </source>
</reference>
<dbReference type="PRINTS" id="PR00413">
    <property type="entry name" value="HADHALOGNASE"/>
</dbReference>
<dbReference type="EMBL" id="BBYR01000036">
    <property type="protein sequence ID" value="GAP36513.1"/>
    <property type="molecule type" value="Genomic_DNA"/>
</dbReference>
<gene>
    <name evidence="4" type="ORF">ISF6_2353</name>
</gene>
<dbReference type="InterPro" id="IPR036412">
    <property type="entry name" value="HAD-like_sf"/>
</dbReference>
<protein>
    <recommendedName>
        <fullName evidence="3">(S)-2-haloacid dehalogenase</fullName>
        <ecNumber evidence="3">3.8.1.2</ecNumber>
    </recommendedName>
    <alternativeName>
        <fullName evidence="3">2-haloalkanoic acid dehalogenase</fullName>
    </alternativeName>
    <alternativeName>
        <fullName evidence="3">Halocarboxylic acid halidohydrolase</fullName>
    </alternativeName>
    <alternativeName>
        <fullName evidence="3">L-2-haloacid dehalogenase</fullName>
    </alternativeName>
</protein>
<evidence type="ECO:0000256" key="1">
    <source>
        <dbReference type="ARBA" id="ARBA00008106"/>
    </source>
</evidence>
<sequence length="247" mass="26585">MSSALPDPPAAALPPVRALVFDVFGTLVDWRGSIARETEALLHPLGLAVDGLRFADDWRARYQPAMQQVRSGRLPFSRLDVLHRMNLDQVLAAHGLDARVDEATRVALNLAWHRLDAWPDVAPGLRRLRERFLLAPCSNGNISLMVDLARRNGLPWDAILGAELARDYKPKPAVYLAAAAAFDLAPAEVMMVAAHGDDLVAAAAAGLRTAFVARPDEHGPGRGETRPAGPVDLAVPDLLALADRLGA</sequence>
<comment type="function">
    <text evidence="3">Catalyzes the hydrolytic dehalogenation of small (S)-2-haloalkanoic acids to yield the corresponding (R)-2-hydroxyalkanoic acids.</text>
</comment>
<dbReference type="Gene3D" id="1.10.150.240">
    <property type="entry name" value="Putative phosphatase, domain 2"/>
    <property type="match status" value="1"/>
</dbReference>
<comment type="caution">
    <text evidence="4">The sequence shown here is derived from an EMBL/GenBank/DDBJ whole genome shotgun (WGS) entry which is preliminary data.</text>
</comment>
<dbReference type="RefSeq" id="WP_054020500.1">
    <property type="nucleotide sequence ID" value="NZ_BBYR01000036.1"/>
</dbReference>
<reference evidence="5" key="1">
    <citation type="submission" date="2015-07" db="EMBL/GenBank/DDBJ databases">
        <title>Discovery of a poly(ethylene terephthalate assimilation.</title>
        <authorList>
            <person name="Yoshida S."/>
            <person name="Hiraga K."/>
            <person name="Takehana T."/>
            <person name="Taniguchi I."/>
            <person name="Yamaji H."/>
            <person name="Maeda Y."/>
            <person name="Toyohara K."/>
            <person name="Miyamoto K."/>
            <person name="Kimura Y."/>
            <person name="Oda K."/>
        </authorList>
    </citation>
    <scope>NUCLEOTIDE SEQUENCE [LARGE SCALE GENOMIC DNA]</scope>
    <source>
        <strain evidence="5">NBRC 110686 / TISTR 2288 / 201-F6</strain>
    </source>
</reference>
<evidence type="ECO:0000313" key="5">
    <source>
        <dbReference type="Proteomes" id="UP000037660"/>
    </source>
</evidence>
<accession>A0A0K8P1L4</accession>
<dbReference type="NCBIfam" id="TIGR01428">
    <property type="entry name" value="HAD_type_II"/>
    <property type="match status" value="1"/>
</dbReference>
<dbReference type="EC" id="3.8.1.2" evidence="3"/>
<dbReference type="STRING" id="1547922.ISF6_2353"/>
<keyword evidence="2 3" id="KW-0378">Hydrolase</keyword>
<evidence type="ECO:0000256" key="3">
    <source>
        <dbReference type="RuleBase" id="RU368077"/>
    </source>
</evidence>
<dbReference type="NCBIfam" id="TIGR01493">
    <property type="entry name" value="HAD-SF-IA-v2"/>
    <property type="match status" value="1"/>
</dbReference>
<dbReference type="PANTHER" id="PTHR43316">
    <property type="entry name" value="HYDROLASE, HALOACID DELAHOGENASE-RELATED"/>
    <property type="match status" value="1"/>
</dbReference>
<dbReference type="InterPro" id="IPR006439">
    <property type="entry name" value="HAD-SF_hydro_IA"/>
</dbReference>
<dbReference type="Pfam" id="PF00702">
    <property type="entry name" value="Hydrolase"/>
    <property type="match status" value="1"/>
</dbReference>
<name>A0A0K8P1L4_PISS1</name>
<dbReference type="InterPro" id="IPR023198">
    <property type="entry name" value="PGP-like_dom2"/>
</dbReference>
<dbReference type="Gene3D" id="3.40.50.1000">
    <property type="entry name" value="HAD superfamily/HAD-like"/>
    <property type="match status" value="1"/>
</dbReference>
<dbReference type="AlphaFoldDB" id="A0A0K8P1L4"/>
<dbReference type="InterPro" id="IPR023214">
    <property type="entry name" value="HAD_sf"/>
</dbReference>
<dbReference type="InterPro" id="IPR051540">
    <property type="entry name" value="S-2-haloacid_dehalogenase"/>
</dbReference>
<comment type="similarity">
    <text evidence="1 3">Belongs to the HAD-like hydrolase superfamily. S-2-haloalkanoic acid dehalogenase family.</text>
</comment>
<evidence type="ECO:0000313" key="4">
    <source>
        <dbReference type="EMBL" id="GAP36513.1"/>
    </source>
</evidence>
<comment type="catalytic activity">
    <reaction evidence="3">
        <text>an (S)-2-haloacid + H2O = a (2R)-2-hydroxycarboxylate + a halide anion + H(+)</text>
        <dbReference type="Rhea" id="RHEA:11192"/>
        <dbReference type="ChEBI" id="CHEBI:15377"/>
        <dbReference type="ChEBI" id="CHEBI:15378"/>
        <dbReference type="ChEBI" id="CHEBI:16042"/>
        <dbReference type="ChEBI" id="CHEBI:58314"/>
        <dbReference type="ChEBI" id="CHEBI:137405"/>
        <dbReference type="EC" id="3.8.1.2"/>
    </reaction>
</comment>
<keyword evidence="5" id="KW-1185">Reference proteome</keyword>
<organism evidence="4 5">
    <name type="scientific">Piscinibacter sakaiensis</name>
    <name type="common">Ideonella sakaiensis</name>
    <dbReference type="NCBI Taxonomy" id="1547922"/>
    <lineage>
        <taxon>Bacteria</taxon>
        <taxon>Pseudomonadati</taxon>
        <taxon>Pseudomonadota</taxon>
        <taxon>Betaproteobacteria</taxon>
        <taxon>Burkholderiales</taxon>
        <taxon>Sphaerotilaceae</taxon>
        <taxon>Piscinibacter</taxon>
    </lineage>
</organism>
<dbReference type="SUPFAM" id="SSF56784">
    <property type="entry name" value="HAD-like"/>
    <property type="match status" value="1"/>
</dbReference>
<dbReference type="SFLD" id="SFLDS00003">
    <property type="entry name" value="Haloacid_Dehalogenase"/>
    <property type="match status" value="1"/>
</dbReference>
<dbReference type="OrthoDB" id="8585081at2"/>
<dbReference type="InterPro" id="IPR006328">
    <property type="entry name" value="2-HAD"/>
</dbReference>
<dbReference type="Proteomes" id="UP000037660">
    <property type="component" value="Unassembled WGS sequence"/>
</dbReference>